<protein>
    <submittedName>
        <fullName evidence="2">Uncharacterized protein</fullName>
    </submittedName>
</protein>
<feature type="compositionally biased region" description="Low complexity" evidence="1">
    <location>
        <begin position="34"/>
        <end position="43"/>
    </location>
</feature>
<dbReference type="RefSeq" id="XP_044724800.1">
    <property type="nucleotide sequence ID" value="XM_044861167.1"/>
</dbReference>
<feature type="region of interest" description="Disordered" evidence="1">
    <location>
        <begin position="34"/>
        <end position="54"/>
    </location>
</feature>
<dbReference type="AlphaFoldDB" id="A0A9P8N9X1"/>
<dbReference type="EMBL" id="JAIZPD010000002">
    <property type="protein sequence ID" value="KAH0967287.1"/>
    <property type="molecule type" value="Genomic_DNA"/>
</dbReference>
<sequence length="677" mass="76743">MPVRPAPVQCRRAVCRHAVPSPAAVVRVPVEPCSRRSTSPRRCLNSHAGPLEGRRRMGKRHMTGLMPASSVYPPVWQFDAPPATTIPRWEPPTTPLYRRQKHERLGLSGLLNHFLSWLDHSHAEKPMVPPVAMHVHAVDSTAQYQATPEATSPASSSSSQANLEFVHLRSAIWVLENVDENSLQPLFNSCAHSLWHKLQSGELSPNALDTAVLDPLDSATRQRIPTENMADEMVASFRSIVLSALEAVQSEGDKSVDPTLWLSFAQRVCGTKGRRHDILLFGKLMRTMPTSLRAQVPPDHIAELARAVVVEHATRDDLAHRWSTQAHSFSRALQELTTTQRQNLDDDMRWFLLRQDRAVRERQILSFSWLIIKAYDTQATTADLLKTHVETAPLNTRVSSLNLWHLLAARFIGAGAVESEHSKLLLEAEYESLGQRWTFLVLALMASQKKDESLRELCSFLSSIGEFDTMAQALTERALPVVRIDAVQAIAIACNDHNRALALHDALLSRGGSERMLASWDWTMWVKYAERIIKDPAMDSWRIWDVLHLKRRSSKDRRDRDETASDVDAKVQLLDQISQWFMEATHINDRQLLRELEKVIYIQRGLTGTLTRQSLAHLTDLLTRDLSRGRRGRTERLEWLVQLVAQTQGMDKATRVASAIRGWRWTLARRRAAELVK</sequence>
<reference evidence="2" key="1">
    <citation type="submission" date="2021-09" db="EMBL/GenBank/DDBJ databases">
        <title>A high-quality genome of the endoparasitic fungus Hirsutella rhossiliensis with a comparison of Hirsutella genomes reveals transposable elements contributing to genome size variation.</title>
        <authorList>
            <person name="Lin R."/>
            <person name="Jiao Y."/>
            <person name="Sun X."/>
            <person name="Ling J."/>
            <person name="Xie B."/>
            <person name="Cheng X."/>
        </authorList>
    </citation>
    <scope>NUCLEOTIDE SEQUENCE</scope>
    <source>
        <strain evidence="2">HR02</strain>
    </source>
</reference>
<organism evidence="2 3">
    <name type="scientific">Hirsutella rhossiliensis</name>
    <dbReference type="NCBI Taxonomy" id="111463"/>
    <lineage>
        <taxon>Eukaryota</taxon>
        <taxon>Fungi</taxon>
        <taxon>Dikarya</taxon>
        <taxon>Ascomycota</taxon>
        <taxon>Pezizomycotina</taxon>
        <taxon>Sordariomycetes</taxon>
        <taxon>Hypocreomycetidae</taxon>
        <taxon>Hypocreales</taxon>
        <taxon>Ophiocordycipitaceae</taxon>
        <taxon>Hirsutella</taxon>
    </lineage>
</organism>
<dbReference type="GeneID" id="68351825"/>
<keyword evidence="3" id="KW-1185">Reference proteome</keyword>
<evidence type="ECO:0000313" key="3">
    <source>
        <dbReference type="Proteomes" id="UP000824596"/>
    </source>
</evidence>
<accession>A0A9P8N9X1</accession>
<name>A0A9P8N9X1_9HYPO</name>
<gene>
    <name evidence="2" type="ORF">HRG_02696</name>
</gene>
<dbReference type="OrthoDB" id="5428038at2759"/>
<evidence type="ECO:0000256" key="1">
    <source>
        <dbReference type="SAM" id="MobiDB-lite"/>
    </source>
</evidence>
<comment type="caution">
    <text evidence="2">The sequence shown here is derived from an EMBL/GenBank/DDBJ whole genome shotgun (WGS) entry which is preliminary data.</text>
</comment>
<evidence type="ECO:0000313" key="2">
    <source>
        <dbReference type="EMBL" id="KAH0967287.1"/>
    </source>
</evidence>
<dbReference type="Proteomes" id="UP000824596">
    <property type="component" value="Unassembled WGS sequence"/>
</dbReference>
<proteinExistence type="predicted"/>